<dbReference type="AlphaFoldDB" id="A0A9X0AMN2"/>
<sequence>MYMKYYQCETTDQISLPPHPSTILALNHHQTPKTQLANPHNPTNRQSLIFQCVPRRTILYSSRRIPPCNYSRQKHPINLNDDRLKLSPDQTTTSSATGTI</sequence>
<organism evidence="2 3">
    <name type="scientific">Sclerotinia nivalis</name>
    <dbReference type="NCBI Taxonomy" id="352851"/>
    <lineage>
        <taxon>Eukaryota</taxon>
        <taxon>Fungi</taxon>
        <taxon>Dikarya</taxon>
        <taxon>Ascomycota</taxon>
        <taxon>Pezizomycotina</taxon>
        <taxon>Leotiomycetes</taxon>
        <taxon>Helotiales</taxon>
        <taxon>Sclerotiniaceae</taxon>
        <taxon>Sclerotinia</taxon>
    </lineage>
</organism>
<evidence type="ECO:0000313" key="2">
    <source>
        <dbReference type="EMBL" id="KAJ8065555.1"/>
    </source>
</evidence>
<evidence type="ECO:0000313" key="3">
    <source>
        <dbReference type="Proteomes" id="UP001152300"/>
    </source>
</evidence>
<name>A0A9X0AMN2_9HELO</name>
<dbReference type="Proteomes" id="UP001152300">
    <property type="component" value="Unassembled WGS sequence"/>
</dbReference>
<feature type="compositionally biased region" description="Polar residues" evidence="1">
    <location>
        <begin position="88"/>
        <end position="100"/>
    </location>
</feature>
<reference evidence="2" key="1">
    <citation type="submission" date="2022-11" db="EMBL/GenBank/DDBJ databases">
        <title>Genome Resource of Sclerotinia nivalis Strain SnTB1, a Plant Pathogen Isolated from American Ginseng.</title>
        <authorList>
            <person name="Fan S."/>
        </authorList>
    </citation>
    <scope>NUCLEOTIDE SEQUENCE</scope>
    <source>
        <strain evidence="2">SnTB1</strain>
    </source>
</reference>
<feature type="region of interest" description="Disordered" evidence="1">
    <location>
        <begin position="70"/>
        <end position="100"/>
    </location>
</feature>
<protein>
    <submittedName>
        <fullName evidence="2">Uncharacterized protein</fullName>
    </submittedName>
</protein>
<keyword evidence="3" id="KW-1185">Reference proteome</keyword>
<dbReference type="EMBL" id="JAPEIS010000006">
    <property type="protein sequence ID" value="KAJ8065555.1"/>
    <property type="molecule type" value="Genomic_DNA"/>
</dbReference>
<gene>
    <name evidence="2" type="ORF">OCU04_006234</name>
</gene>
<proteinExistence type="predicted"/>
<comment type="caution">
    <text evidence="2">The sequence shown here is derived from an EMBL/GenBank/DDBJ whole genome shotgun (WGS) entry which is preliminary data.</text>
</comment>
<evidence type="ECO:0000256" key="1">
    <source>
        <dbReference type="SAM" id="MobiDB-lite"/>
    </source>
</evidence>
<accession>A0A9X0AMN2</accession>